<name>A0ABU7UIS5_9CLOT</name>
<accession>A0ABU7UIS5</accession>
<dbReference type="InterPro" id="IPR043725">
    <property type="entry name" value="DUF5667"/>
</dbReference>
<organism evidence="2 3">
    <name type="scientific">Clostridium frigoriphilum</name>
    <dbReference type="NCBI Taxonomy" id="443253"/>
    <lineage>
        <taxon>Bacteria</taxon>
        <taxon>Bacillati</taxon>
        <taxon>Bacillota</taxon>
        <taxon>Clostridia</taxon>
        <taxon>Eubacteriales</taxon>
        <taxon>Clostridiaceae</taxon>
        <taxon>Clostridium</taxon>
    </lineage>
</organism>
<gene>
    <name evidence="2" type="ORF">SJI18_03130</name>
</gene>
<protein>
    <submittedName>
        <fullName evidence="2">DUF5667 domain-containing protein</fullName>
    </submittedName>
</protein>
<comment type="caution">
    <text evidence="2">The sequence shown here is derived from an EMBL/GenBank/DDBJ whole genome shotgun (WGS) entry which is preliminary data.</text>
</comment>
<proteinExistence type="predicted"/>
<dbReference type="Proteomes" id="UP001498469">
    <property type="component" value="Unassembled WGS sequence"/>
</dbReference>
<evidence type="ECO:0000259" key="1">
    <source>
        <dbReference type="Pfam" id="PF18915"/>
    </source>
</evidence>
<dbReference type="Pfam" id="PF18915">
    <property type="entry name" value="DUF5667"/>
    <property type="match status" value="1"/>
</dbReference>
<dbReference type="RefSeq" id="WP_216248314.1">
    <property type="nucleotide sequence ID" value="NZ_JAZHFS010000002.1"/>
</dbReference>
<keyword evidence="3" id="KW-1185">Reference proteome</keyword>
<reference evidence="2 3" key="1">
    <citation type="submission" date="2023-11" db="EMBL/GenBank/DDBJ databases">
        <title>Draft genome sequence of a psychrophilic Clostridium strain from permafrost water brine.</title>
        <authorList>
            <person name="Shcherbakova V.A."/>
            <person name="Trubitsyn V.E."/>
            <person name="Zakharyuk A.G."/>
        </authorList>
    </citation>
    <scope>NUCLEOTIDE SEQUENCE [LARGE SCALE GENOMIC DNA]</scope>
    <source>
        <strain evidence="2 3">14F</strain>
    </source>
</reference>
<sequence length="176" mass="19891">MKRVGILVAAIVFTISINTQVFAIGVENSKSISNETNINEVVNKETKIIGNSIFYVINKGVDNLKLFLNFEDVKKTEVILQIENERLVECDDMTDKEKYELAKDMIKELGKLNGKLDDSRKEKIETQLVKVSLERAKKSGDEVAIKVAEELLKEKQSLYKVAIDEDKTVSVPNKVE</sequence>
<dbReference type="EMBL" id="JAZHFS010000002">
    <property type="protein sequence ID" value="MEF2111297.1"/>
    <property type="molecule type" value="Genomic_DNA"/>
</dbReference>
<evidence type="ECO:0000313" key="3">
    <source>
        <dbReference type="Proteomes" id="UP001498469"/>
    </source>
</evidence>
<evidence type="ECO:0000313" key="2">
    <source>
        <dbReference type="EMBL" id="MEF2111297.1"/>
    </source>
</evidence>
<feature type="domain" description="DUF5667" evidence="1">
    <location>
        <begin position="48"/>
        <end position="146"/>
    </location>
</feature>